<dbReference type="PANTHER" id="PTHR30055">
    <property type="entry name" value="HTH-TYPE TRANSCRIPTIONAL REGULATOR RUTR"/>
    <property type="match status" value="1"/>
</dbReference>
<dbReference type="PANTHER" id="PTHR30055:SF209">
    <property type="entry name" value="POSSIBLE TRANSCRIPTIONAL REGULATORY PROTEIN (PROBABLY TETR-FAMILY)"/>
    <property type="match status" value="1"/>
</dbReference>
<comment type="caution">
    <text evidence="4">The sequence shown here is derived from an EMBL/GenBank/DDBJ whole genome shotgun (WGS) entry which is preliminary data.</text>
</comment>
<dbReference type="Proteomes" id="UP001474181">
    <property type="component" value="Unassembled WGS sequence"/>
</dbReference>
<dbReference type="PRINTS" id="PR00455">
    <property type="entry name" value="HTHTETR"/>
</dbReference>
<dbReference type="SUPFAM" id="SSF46689">
    <property type="entry name" value="Homeodomain-like"/>
    <property type="match status" value="1"/>
</dbReference>
<evidence type="ECO:0000256" key="2">
    <source>
        <dbReference type="PROSITE-ProRule" id="PRU00335"/>
    </source>
</evidence>
<evidence type="ECO:0000313" key="4">
    <source>
        <dbReference type="EMBL" id="MER7183602.1"/>
    </source>
</evidence>
<name>A0ABV1X3M0_9ACTN</name>
<reference evidence="4 5" key="1">
    <citation type="submission" date="2024-06" db="EMBL/GenBank/DDBJ databases">
        <title>The Natural Products Discovery Center: Release of the First 8490 Sequenced Strains for Exploring Actinobacteria Biosynthetic Diversity.</title>
        <authorList>
            <person name="Kalkreuter E."/>
            <person name="Kautsar S.A."/>
            <person name="Yang D."/>
            <person name="Bader C.D."/>
            <person name="Teijaro C.N."/>
            <person name="Fluegel L."/>
            <person name="Davis C.M."/>
            <person name="Simpson J.R."/>
            <person name="Lauterbach L."/>
            <person name="Steele A.D."/>
            <person name="Gui C."/>
            <person name="Meng S."/>
            <person name="Li G."/>
            <person name="Viehrig K."/>
            <person name="Ye F."/>
            <person name="Su P."/>
            <person name="Kiefer A.F."/>
            <person name="Nichols A."/>
            <person name="Cepeda A.J."/>
            <person name="Yan W."/>
            <person name="Fan B."/>
            <person name="Jiang Y."/>
            <person name="Adhikari A."/>
            <person name="Zheng C.-J."/>
            <person name="Schuster L."/>
            <person name="Cowan T.M."/>
            <person name="Smanski M.J."/>
            <person name="Chevrette M.G."/>
            <person name="De Carvalho L.P.S."/>
            <person name="Shen B."/>
        </authorList>
    </citation>
    <scope>NUCLEOTIDE SEQUENCE [LARGE SCALE GENOMIC DNA]</scope>
    <source>
        <strain evidence="4 5">NPDC000234</strain>
    </source>
</reference>
<keyword evidence="1 2" id="KW-0238">DNA-binding</keyword>
<dbReference type="InterPro" id="IPR050109">
    <property type="entry name" value="HTH-type_TetR-like_transc_reg"/>
</dbReference>
<accession>A0ABV1X3M0</accession>
<dbReference type="Gene3D" id="1.10.357.10">
    <property type="entry name" value="Tetracycline Repressor, domain 2"/>
    <property type="match status" value="1"/>
</dbReference>
<dbReference type="InterPro" id="IPR001647">
    <property type="entry name" value="HTH_TetR"/>
</dbReference>
<feature type="domain" description="HTH tetR-type" evidence="3">
    <location>
        <begin position="20"/>
        <end position="80"/>
    </location>
</feature>
<feature type="DNA-binding region" description="H-T-H motif" evidence="2">
    <location>
        <begin position="43"/>
        <end position="62"/>
    </location>
</feature>
<dbReference type="InterPro" id="IPR036271">
    <property type="entry name" value="Tet_transcr_reg_TetR-rel_C_sf"/>
</dbReference>
<dbReference type="Pfam" id="PF00440">
    <property type="entry name" value="TetR_N"/>
    <property type="match status" value="1"/>
</dbReference>
<keyword evidence="5" id="KW-1185">Reference proteome</keyword>
<dbReference type="RefSeq" id="WP_350785059.1">
    <property type="nucleotide sequence ID" value="NZ_JBEPEK010000258.1"/>
</dbReference>
<evidence type="ECO:0000256" key="1">
    <source>
        <dbReference type="ARBA" id="ARBA00023125"/>
    </source>
</evidence>
<organism evidence="4 5">
    <name type="scientific">Streptomyces hyaluromycini</name>
    <dbReference type="NCBI Taxonomy" id="1377993"/>
    <lineage>
        <taxon>Bacteria</taxon>
        <taxon>Bacillati</taxon>
        <taxon>Actinomycetota</taxon>
        <taxon>Actinomycetes</taxon>
        <taxon>Kitasatosporales</taxon>
        <taxon>Streptomycetaceae</taxon>
        <taxon>Streptomyces</taxon>
    </lineage>
</organism>
<gene>
    <name evidence="4" type="ORF">ABT404_29720</name>
</gene>
<dbReference type="InterPro" id="IPR009057">
    <property type="entry name" value="Homeodomain-like_sf"/>
</dbReference>
<dbReference type="PROSITE" id="PS50977">
    <property type="entry name" value="HTH_TETR_2"/>
    <property type="match status" value="1"/>
</dbReference>
<dbReference type="EMBL" id="JBEPEK010000258">
    <property type="protein sequence ID" value="MER7183602.1"/>
    <property type="molecule type" value="Genomic_DNA"/>
</dbReference>
<dbReference type="SUPFAM" id="SSF48498">
    <property type="entry name" value="Tetracyclin repressor-like, C-terminal domain"/>
    <property type="match status" value="1"/>
</dbReference>
<protein>
    <submittedName>
        <fullName evidence="4">TetR family transcriptional regulator</fullName>
    </submittedName>
</protein>
<evidence type="ECO:0000259" key="3">
    <source>
        <dbReference type="PROSITE" id="PS50977"/>
    </source>
</evidence>
<evidence type="ECO:0000313" key="5">
    <source>
        <dbReference type="Proteomes" id="UP001474181"/>
    </source>
</evidence>
<proteinExistence type="predicted"/>
<sequence>MAVPAEQSAQTGRPTRADAVRNRARLLEAAARLVAQNGVEHVTMDAVARAASVGKGTVFRHFGDRSRLLMALLDQAEQGYQASFLTGPPPLGPGAPALDRLEAFGVATIRYLLAHRELGLAAAPPPERRFCAPPVAVRRAHIVSLLRETAAAVDTELLAESLLAYLDTALLNHLVHRRSIPQERVEAGWRDLLKIARSSG</sequence>